<evidence type="ECO:0000256" key="5">
    <source>
        <dbReference type="SAM" id="Phobius"/>
    </source>
</evidence>
<name>A0A1K1S428_9PSEU</name>
<sequence>MYVTPPTPPVTRPGAAPVWWQVFGPAFAALIGLFMLTVLYRFDGMSDIQRDLGLSSQAVLLSGLVAYLAGAALAAPAGLLLGARFPTGMAIPAIGFLLLGAVLTAFADAGALLLAGRALSGLGTGAAAGATVAVILRLRERRGVIAGVAAALAVLALVLAPVIGRVISDAAGFR</sequence>
<dbReference type="STRING" id="546364.SAMN04489730_4585"/>
<dbReference type="Gene3D" id="1.20.1250.20">
    <property type="entry name" value="MFS general substrate transporter like domains"/>
    <property type="match status" value="1"/>
</dbReference>
<dbReference type="PROSITE" id="PS50850">
    <property type="entry name" value="MFS"/>
    <property type="match status" value="1"/>
</dbReference>
<keyword evidence="4 5" id="KW-0472">Membrane</keyword>
<dbReference type="GO" id="GO:0022857">
    <property type="term" value="F:transmembrane transporter activity"/>
    <property type="evidence" value="ECO:0007669"/>
    <property type="project" value="InterPro"/>
</dbReference>
<dbReference type="EMBL" id="FPJG01000006">
    <property type="protein sequence ID" value="SFW78773.1"/>
    <property type="molecule type" value="Genomic_DNA"/>
</dbReference>
<evidence type="ECO:0000256" key="1">
    <source>
        <dbReference type="ARBA" id="ARBA00004651"/>
    </source>
</evidence>
<evidence type="ECO:0000259" key="6">
    <source>
        <dbReference type="PROSITE" id="PS50850"/>
    </source>
</evidence>
<reference evidence="8" key="1">
    <citation type="submission" date="2016-11" db="EMBL/GenBank/DDBJ databases">
        <authorList>
            <person name="Varghese N."/>
            <person name="Submissions S."/>
        </authorList>
    </citation>
    <scope>NUCLEOTIDE SEQUENCE [LARGE SCALE GENOMIC DNA]</scope>
    <source>
        <strain evidence="8">DSM 44671</strain>
    </source>
</reference>
<evidence type="ECO:0000256" key="4">
    <source>
        <dbReference type="ARBA" id="ARBA00023136"/>
    </source>
</evidence>
<evidence type="ECO:0000313" key="8">
    <source>
        <dbReference type="Proteomes" id="UP000182740"/>
    </source>
</evidence>
<feature type="transmembrane region" description="Helical" evidence="5">
    <location>
        <begin position="18"/>
        <end position="39"/>
    </location>
</feature>
<proteinExistence type="predicted"/>
<evidence type="ECO:0000256" key="3">
    <source>
        <dbReference type="ARBA" id="ARBA00022989"/>
    </source>
</evidence>
<feature type="transmembrane region" description="Helical" evidence="5">
    <location>
        <begin position="144"/>
        <end position="167"/>
    </location>
</feature>
<feature type="transmembrane region" description="Helical" evidence="5">
    <location>
        <begin position="59"/>
        <end position="83"/>
    </location>
</feature>
<feature type="transmembrane region" description="Helical" evidence="5">
    <location>
        <begin position="89"/>
        <end position="107"/>
    </location>
</feature>
<evidence type="ECO:0000256" key="2">
    <source>
        <dbReference type="ARBA" id="ARBA00022692"/>
    </source>
</evidence>
<keyword evidence="3 5" id="KW-1133">Transmembrane helix</keyword>
<gene>
    <name evidence="7" type="ORF">SAMN04489730_4585</name>
</gene>
<dbReference type="Proteomes" id="UP000182740">
    <property type="component" value="Unassembled WGS sequence"/>
</dbReference>
<dbReference type="AlphaFoldDB" id="A0A1K1S428"/>
<dbReference type="InterPro" id="IPR020846">
    <property type="entry name" value="MFS_dom"/>
</dbReference>
<accession>A0A1K1S428</accession>
<feature type="transmembrane region" description="Helical" evidence="5">
    <location>
        <begin position="119"/>
        <end position="138"/>
    </location>
</feature>
<protein>
    <recommendedName>
        <fullName evidence="6">Major facilitator superfamily (MFS) profile domain-containing protein</fullName>
    </recommendedName>
</protein>
<comment type="subcellular location">
    <subcellularLocation>
        <location evidence="1">Cell membrane</location>
        <topology evidence="1">Multi-pass membrane protein</topology>
    </subcellularLocation>
</comment>
<feature type="domain" description="Major facilitator superfamily (MFS) profile" evidence="6">
    <location>
        <begin position="21"/>
        <end position="174"/>
    </location>
</feature>
<keyword evidence="2 5" id="KW-0812">Transmembrane</keyword>
<dbReference type="GO" id="GO:0005886">
    <property type="term" value="C:plasma membrane"/>
    <property type="evidence" value="ECO:0007669"/>
    <property type="project" value="UniProtKB-SubCell"/>
</dbReference>
<dbReference type="SUPFAM" id="SSF103473">
    <property type="entry name" value="MFS general substrate transporter"/>
    <property type="match status" value="1"/>
</dbReference>
<dbReference type="InterPro" id="IPR036259">
    <property type="entry name" value="MFS_trans_sf"/>
</dbReference>
<keyword evidence="8" id="KW-1185">Reference proteome</keyword>
<dbReference type="RefSeq" id="WP_072478189.1">
    <property type="nucleotide sequence ID" value="NZ_FPJG01000006.1"/>
</dbReference>
<organism evidence="7 8">
    <name type="scientific">Amycolatopsis australiensis</name>
    <dbReference type="NCBI Taxonomy" id="546364"/>
    <lineage>
        <taxon>Bacteria</taxon>
        <taxon>Bacillati</taxon>
        <taxon>Actinomycetota</taxon>
        <taxon>Actinomycetes</taxon>
        <taxon>Pseudonocardiales</taxon>
        <taxon>Pseudonocardiaceae</taxon>
        <taxon>Amycolatopsis</taxon>
    </lineage>
</organism>
<evidence type="ECO:0000313" key="7">
    <source>
        <dbReference type="EMBL" id="SFW78773.1"/>
    </source>
</evidence>